<dbReference type="OrthoDB" id="8062037at2759"/>
<name>A0A9E7HN53_9LILI</name>
<proteinExistence type="predicted"/>
<evidence type="ECO:0000313" key="1">
    <source>
        <dbReference type="EMBL" id="URE36190.1"/>
    </source>
</evidence>
<dbReference type="EMBL" id="CP097510">
    <property type="protein sequence ID" value="URE36190.1"/>
    <property type="molecule type" value="Genomic_DNA"/>
</dbReference>
<organism evidence="1 2">
    <name type="scientific">Musa troglodytarum</name>
    <name type="common">fe'i banana</name>
    <dbReference type="NCBI Taxonomy" id="320322"/>
    <lineage>
        <taxon>Eukaryota</taxon>
        <taxon>Viridiplantae</taxon>
        <taxon>Streptophyta</taxon>
        <taxon>Embryophyta</taxon>
        <taxon>Tracheophyta</taxon>
        <taxon>Spermatophyta</taxon>
        <taxon>Magnoliopsida</taxon>
        <taxon>Liliopsida</taxon>
        <taxon>Zingiberales</taxon>
        <taxon>Musaceae</taxon>
        <taxon>Musa</taxon>
    </lineage>
</organism>
<protein>
    <submittedName>
        <fullName evidence="1">Zinc finger, C3HC4 type (RING finger)</fullName>
    </submittedName>
</protein>
<dbReference type="Proteomes" id="UP001055439">
    <property type="component" value="Chromosome 8"/>
</dbReference>
<sequence>MSSISTALILGSRPVPIAHSAGRASQLRFHLIIMILTTVMMKRWKKKLAGSL</sequence>
<gene>
    <name evidence="1" type="ORF">MUK42_17045</name>
</gene>
<evidence type="ECO:0000313" key="2">
    <source>
        <dbReference type="Proteomes" id="UP001055439"/>
    </source>
</evidence>
<keyword evidence="2" id="KW-1185">Reference proteome</keyword>
<reference evidence="1" key="1">
    <citation type="submission" date="2022-05" db="EMBL/GenBank/DDBJ databases">
        <title>The Musa troglodytarum L. genome provides insights into the mechanism of non-climacteric behaviour and enrichment of carotenoids.</title>
        <authorList>
            <person name="Wang J."/>
        </authorList>
    </citation>
    <scope>NUCLEOTIDE SEQUENCE</scope>
    <source>
        <tissue evidence="1">Leaf</tissue>
    </source>
</reference>
<dbReference type="AlphaFoldDB" id="A0A9E7HN53"/>
<accession>A0A9E7HN53</accession>